<dbReference type="PANTHER" id="PTHR38340">
    <property type="entry name" value="S-LAYER PROTEIN"/>
    <property type="match status" value="1"/>
</dbReference>
<keyword evidence="2" id="KW-0964">Secreted</keyword>
<dbReference type="EMBL" id="PZKG01000141">
    <property type="protein sequence ID" value="PTE20061.1"/>
    <property type="molecule type" value="Genomic_DNA"/>
</dbReference>
<dbReference type="Gene3D" id="2.150.10.10">
    <property type="entry name" value="Serralysin-like metalloprotease, C-terminal"/>
    <property type="match status" value="2"/>
</dbReference>
<reference evidence="3 4" key="1">
    <citation type="submission" date="2018-03" db="EMBL/GenBank/DDBJ databases">
        <title>Cereibacter changlensis.</title>
        <authorList>
            <person name="Meyer T.E."/>
            <person name="Miller S."/>
            <person name="Lodha T."/>
            <person name="Gandham S."/>
            <person name="Chintalapati S."/>
            <person name="Chintalapati V.R."/>
        </authorList>
    </citation>
    <scope>NUCLEOTIDE SEQUENCE [LARGE SCALE GENOMIC DNA]</scope>
    <source>
        <strain evidence="3 4">JA139</strain>
    </source>
</reference>
<dbReference type="InterPro" id="IPR011049">
    <property type="entry name" value="Serralysin-like_metalloprot_C"/>
</dbReference>
<accession>A0A2T4JQ71</accession>
<evidence type="ECO:0000313" key="3">
    <source>
        <dbReference type="EMBL" id="PTE20061.1"/>
    </source>
</evidence>
<organism evidence="3 4">
    <name type="scientific">Cereibacter changlensis JA139</name>
    <dbReference type="NCBI Taxonomy" id="1188249"/>
    <lineage>
        <taxon>Bacteria</taxon>
        <taxon>Pseudomonadati</taxon>
        <taxon>Pseudomonadota</taxon>
        <taxon>Alphaproteobacteria</taxon>
        <taxon>Rhodobacterales</taxon>
        <taxon>Paracoccaceae</taxon>
        <taxon>Cereibacter</taxon>
    </lineage>
</organism>
<dbReference type="Pfam" id="PF00353">
    <property type="entry name" value="HemolysinCabind"/>
    <property type="match status" value="3"/>
</dbReference>
<proteinExistence type="predicted"/>
<comment type="caution">
    <text evidence="3">The sequence shown here is derived from an EMBL/GenBank/DDBJ whole genome shotgun (WGS) entry which is preliminary data.</text>
</comment>
<name>A0A2T4JQ71_9RHOB</name>
<evidence type="ECO:0000256" key="2">
    <source>
        <dbReference type="ARBA" id="ARBA00022525"/>
    </source>
</evidence>
<dbReference type="Proteomes" id="UP000241010">
    <property type="component" value="Unassembled WGS sequence"/>
</dbReference>
<evidence type="ECO:0000256" key="1">
    <source>
        <dbReference type="ARBA" id="ARBA00004613"/>
    </source>
</evidence>
<dbReference type="OrthoDB" id="7808836at2"/>
<dbReference type="PRINTS" id="PR00313">
    <property type="entry name" value="CABNDNGRPT"/>
</dbReference>
<dbReference type="InterPro" id="IPR001343">
    <property type="entry name" value="Hemolysn_Ca-bd"/>
</dbReference>
<dbReference type="Gene3D" id="2.160.20.160">
    <property type="match status" value="1"/>
</dbReference>
<dbReference type="PANTHER" id="PTHR38340:SF1">
    <property type="entry name" value="S-LAYER PROTEIN"/>
    <property type="match status" value="1"/>
</dbReference>
<gene>
    <name evidence="3" type="ORF">C5F48_19550</name>
</gene>
<keyword evidence="4" id="KW-1185">Reference proteome</keyword>
<protein>
    <submittedName>
        <fullName evidence="3">Uncharacterized protein</fullName>
    </submittedName>
</protein>
<feature type="non-terminal residue" evidence="3">
    <location>
        <position position="1605"/>
    </location>
</feature>
<dbReference type="GO" id="GO:0005576">
    <property type="term" value="C:extracellular region"/>
    <property type="evidence" value="ECO:0007669"/>
    <property type="project" value="UniProtKB-SubCell"/>
</dbReference>
<dbReference type="InterPro" id="IPR053786">
    <property type="entry name" value="LEPRxLL_CS"/>
</dbReference>
<dbReference type="GO" id="GO:0005509">
    <property type="term" value="F:calcium ion binding"/>
    <property type="evidence" value="ECO:0007669"/>
    <property type="project" value="InterPro"/>
</dbReference>
<dbReference type="SUPFAM" id="SSF51120">
    <property type="entry name" value="beta-Roll"/>
    <property type="match status" value="2"/>
</dbReference>
<sequence>MRVRLPGALSSIWRYRTMSTHFRPKNGKPVAAAKVPSLPADFFREAPEGPKLPGRLWSWLDRRLKAEGASLSRRRPGIDVLEPRLLMSGDPATAVAAMAAGVENATLRITQVDTGNNTSEDRLQLIQGTNAANTSATVLSEWKVEMQGDTKRIVQVGKTGAANAIDVLSISGNSADNILVLDQSVLGLAEGLEVRISLGAGNDTIRGPEASTGLVWTLDAVDGNGADGSISLLQPAADSNDPDTETAEADKPLDTRVTHAGGRDHFLTFNDVEGFDMRATRDIVADRTAGASEWGLTWDAGGIALKRFTDAQGVSAGTPAAGRTSSLSVTGAEGLTTTGAGHLNLGYQSVTANQTGATINAGSGQISLYQPGDSDRQNPLFFDVRGMSGYTGTMGRDVARAAAGVGMNLLGGEDSLTGSDDQLVWTLTDRSATGNAEAAFTLGFHQLDAEGDWVSLNRDATYYGIDRVTGGDNADRLVLDYGQAVTVVVSGSIEAPRVSVSTTGGAGTALIADGFEQIVASVSPSATALNLIDYSALSDDISFDQTEGSASGFTSVAGFTAIRTGAGDDSVVVDAGMRSVITGAGDDVVTLGATLGALSVDLGAGSDTLQGDQDETGLLAGVETPLGTRFTVTSLGADGAAGRAQLRFGAGDAFTAGQDISFTGAESLARLGGEDDPDSLIFDLNVATGSTATWYIPDVYAGAILLGGARLSYEGIRLAGMESSGGRTNPLVRLSYAGDGAGIAQYESAVSVDLTQGLVSGLAGWTGAVDALIGTEFDDSLMGDATTRLVQGGAGDDRIGTRLIAGATLDGGAGADMVFYDRAAATTVLTDTAITQGGSVVGLSGIESAFLAADADTAGTTIDASGFTRGSVTLRGGAGDDILIGSAQNDVFTESGGSDQMTGNAGVNSFAASGLAGNRALADGAEDGTIVYTHPDGAHTLTGVSLFSLGGDDGANVFDASGLTRARVALYGGAGDDTLKGGALDDTLSGGMGQDVFDGGAGANTLLEDGFTQYHVGASGLLHDSEEDGASTITVTLPVSAGTGDSFRLTLTLADGSTLSTASIGFTATADQVAAQIYALRQFDESAVDVLVTTANGRVTSVQLVLRDSFAGRDPGFALSASGSSRATANAAAVAFAATGVLVVGTRKLTTPETLTNIQTLDLRLDLERAGWADIAGWAGAAVLTGSELDDVVRLGAKHRAMLGAGSDRVTLTAAGSYDAALMIDGGAGSDWLLVTGQTVLVSDGSVSFGSDAQRVATAGFENYILTGTSGNDTLSAAGLTSGQLSPTTLLSLLARGAGLPMRDGVDFTVTHPDGTTVQIDIPSTATTLQHVLDAFARDAAGNASGLTATLSGGVITVSSSRSGSSALSFAGVAVTGNGAGGEVATWVDSEVLEVLGLDRAKITGAVAKAAPASAGGVLIQSLGGADVITGSAGDDVILIEGSATIAGGGGSDRVILSAAGLAGDFKLETVTEAGDTFDRVSPVVEGAAGAALATISGVELIELRGASGANSIDASALQTDFLYRTGGGADTVKLGSGASTVVVNDAGTGATTISGSHGATVWLEASGEISQATFARIAALPSGAQLLVGAAPALAEAMHRTGVD</sequence>
<dbReference type="InterPro" id="IPR050557">
    <property type="entry name" value="RTX_toxin/Mannuronan_C5-epim"/>
</dbReference>
<evidence type="ECO:0000313" key="4">
    <source>
        <dbReference type="Proteomes" id="UP000241010"/>
    </source>
</evidence>
<comment type="subcellular location">
    <subcellularLocation>
        <location evidence="1">Secreted</location>
    </subcellularLocation>
</comment>
<dbReference type="NCBIfam" id="NF012209">
    <property type="entry name" value="LEPR-8K"/>
    <property type="match status" value="1"/>
</dbReference>